<name>A0A562RJ94_9BRAD</name>
<dbReference type="GO" id="GO:0030729">
    <property type="term" value="F:acetoacetate-CoA ligase activity"/>
    <property type="evidence" value="ECO:0007669"/>
    <property type="project" value="TreeGrafter"/>
</dbReference>
<comment type="caution">
    <text evidence="1">The sequence shown here is derived from an EMBL/GenBank/DDBJ whole genome shotgun (WGS) entry which is preliminary data.</text>
</comment>
<dbReference type="PANTHER" id="PTHR42921">
    <property type="entry name" value="ACETOACETYL-COA SYNTHETASE"/>
    <property type="match status" value="1"/>
</dbReference>
<gene>
    <name evidence="1" type="ORF">IQ16_03855</name>
</gene>
<dbReference type="AlphaFoldDB" id="A0A562RJ94"/>
<dbReference type="PANTHER" id="PTHR42921:SF1">
    <property type="entry name" value="ACETOACETYL-COA SYNTHETASE"/>
    <property type="match status" value="1"/>
</dbReference>
<dbReference type="SUPFAM" id="SSF56801">
    <property type="entry name" value="Acetyl-CoA synthetase-like"/>
    <property type="match status" value="1"/>
</dbReference>
<dbReference type="EMBL" id="VLLA01000009">
    <property type="protein sequence ID" value="TWI68664.1"/>
    <property type="molecule type" value="Genomic_DNA"/>
</dbReference>
<organism evidence="1 2">
    <name type="scientific">Bradyrhizobium huanghuaihaiense</name>
    <dbReference type="NCBI Taxonomy" id="990078"/>
    <lineage>
        <taxon>Bacteria</taxon>
        <taxon>Pseudomonadati</taxon>
        <taxon>Pseudomonadota</taxon>
        <taxon>Alphaproteobacteria</taxon>
        <taxon>Hyphomicrobiales</taxon>
        <taxon>Nitrobacteraceae</taxon>
        <taxon>Bradyrhizobium</taxon>
    </lineage>
</organism>
<protein>
    <submittedName>
        <fullName evidence="1">Acetoacetyl-CoA synthetase</fullName>
    </submittedName>
</protein>
<sequence>MQAKINKAIEAGLSRRFLPNEIFAVAEIPRTLSGKKQELPIKKLLLGQPVEKVINKEAMANPACLDWYLAFARDYLARTAA</sequence>
<reference evidence="1 2" key="1">
    <citation type="journal article" date="2015" name="Stand. Genomic Sci.">
        <title>Genomic Encyclopedia of Bacterial and Archaeal Type Strains, Phase III: the genomes of soil and plant-associated and newly described type strains.</title>
        <authorList>
            <person name="Whitman W.B."/>
            <person name="Woyke T."/>
            <person name="Klenk H.P."/>
            <person name="Zhou Y."/>
            <person name="Lilburn T.G."/>
            <person name="Beck B.J."/>
            <person name="De Vos P."/>
            <person name="Vandamme P."/>
            <person name="Eisen J.A."/>
            <person name="Garrity G."/>
            <person name="Hugenholtz P."/>
            <person name="Kyrpides N.C."/>
        </authorList>
    </citation>
    <scope>NUCLEOTIDE SEQUENCE [LARGE SCALE GENOMIC DNA]</scope>
    <source>
        <strain evidence="1 2">CGMCC 1.10948</strain>
    </source>
</reference>
<evidence type="ECO:0000313" key="2">
    <source>
        <dbReference type="Proteomes" id="UP000316291"/>
    </source>
</evidence>
<evidence type="ECO:0000313" key="1">
    <source>
        <dbReference type="EMBL" id="TWI68664.1"/>
    </source>
</evidence>
<dbReference type="Proteomes" id="UP000316291">
    <property type="component" value="Unassembled WGS sequence"/>
</dbReference>
<keyword evidence="2" id="KW-1185">Reference proteome</keyword>
<accession>A0A562RJ94</accession>
<proteinExistence type="predicted"/>